<dbReference type="AlphaFoldDB" id="A0AAV1UR68"/>
<evidence type="ECO:0000313" key="4">
    <source>
        <dbReference type="Proteomes" id="UP001162060"/>
    </source>
</evidence>
<evidence type="ECO:0000313" key="2">
    <source>
        <dbReference type="EMBL" id="CAK7937040.1"/>
    </source>
</evidence>
<dbReference type="Proteomes" id="UP001162060">
    <property type="component" value="Unassembled WGS sequence"/>
</dbReference>
<feature type="region of interest" description="Disordered" evidence="1">
    <location>
        <begin position="26"/>
        <end position="65"/>
    </location>
</feature>
<sequence>MVSKPKRVATAAARKAAARMLVAGESTSHTLAAGDSSPAAVNSPRGESPRVIGTSAASAAGNANRNLDESEIELIYSGQSDDVSDSKATPHVSGSPGADNARARLTGSGQRGGIMSEIFGSSDYSDESPPQAIPSNDSTRGDGGDASMHHHGRSNSRDRGIIGISAHAGTIQEARDRNVLRHSPQVESPWMPSSKELERLAVMTTERDQIPLFDCRRICPPTSLSETIRAEEEFSTDALFEHRWYSGNRGRDNKALAQG</sequence>
<evidence type="ECO:0000256" key="1">
    <source>
        <dbReference type="SAM" id="MobiDB-lite"/>
    </source>
</evidence>
<feature type="region of interest" description="Disordered" evidence="1">
    <location>
        <begin position="79"/>
        <end position="160"/>
    </location>
</feature>
<protein>
    <submittedName>
        <fullName evidence="2">Uncharacterized protein</fullName>
    </submittedName>
</protein>
<dbReference type="EMBL" id="CAKLBY020000226">
    <property type="protein sequence ID" value="CAK7937040.1"/>
    <property type="molecule type" value="Genomic_DNA"/>
</dbReference>
<dbReference type="EMBL" id="CAKLBY020000226">
    <property type="protein sequence ID" value="CAK7937041.1"/>
    <property type="molecule type" value="Genomic_DNA"/>
</dbReference>
<reference evidence="2" key="1">
    <citation type="submission" date="2024-01" db="EMBL/GenBank/DDBJ databases">
        <authorList>
            <person name="Webb A."/>
        </authorList>
    </citation>
    <scope>NUCLEOTIDE SEQUENCE</scope>
    <source>
        <strain evidence="2">Pm1</strain>
    </source>
</reference>
<comment type="caution">
    <text evidence="2">The sequence shown here is derived from an EMBL/GenBank/DDBJ whole genome shotgun (WGS) entry which is preliminary data.</text>
</comment>
<feature type="compositionally biased region" description="Low complexity" evidence="1">
    <location>
        <begin position="53"/>
        <end position="64"/>
    </location>
</feature>
<accession>A0AAV1UR68</accession>
<organism evidence="2 4">
    <name type="scientific">Peronospora matthiolae</name>
    <dbReference type="NCBI Taxonomy" id="2874970"/>
    <lineage>
        <taxon>Eukaryota</taxon>
        <taxon>Sar</taxon>
        <taxon>Stramenopiles</taxon>
        <taxon>Oomycota</taxon>
        <taxon>Peronosporomycetes</taxon>
        <taxon>Peronosporales</taxon>
        <taxon>Peronosporaceae</taxon>
        <taxon>Peronospora</taxon>
    </lineage>
</organism>
<name>A0AAV1UR68_9STRA</name>
<evidence type="ECO:0000313" key="3">
    <source>
        <dbReference type="EMBL" id="CAK7937041.1"/>
    </source>
</evidence>
<gene>
    <name evidence="2" type="ORF">PM001_LOCUS22190</name>
    <name evidence="3" type="ORF">PM001_LOCUS22191</name>
</gene>
<proteinExistence type="predicted"/>